<feature type="compositionally biased region" description="Basic and acidic residues" evidence="1">
    <location>
        <begin position="48"/>
        <end position="73"/>
    </location>
</feature>
<accession>A0A9P4S6C4</accession>
<gene>
    <name evidence="2" type="ORF">M501DRAFT_1018609</name>
</gene>
<dbReference type="Proteomes" id="UP000799429">
    <property type="component" value="Unassembled WGS sequence"/>
</dbReference>
<name>A0A9P4S6C4_9PEZI</name>
<protein>
    <submittedName>
        <fullName evidence="2">Uncharacterized protein</fullName>
    </submittedName>
</protein>
<organism evidence="2 3">
    <name type="scientific">Patellaria atrata CBS 101060</name>
    <dbReference type="NCBI Taxonomy" id="1346257"/>
    <lineage>
        <taxon>Eukaryota</taxon>
        <taxon>Fungi</taxon>
        <taxon>Dikarya</taxon>
        <taxon>Ascomycota</taxon>
        <taxon>Pezizomycotina</taxon>
        <taxon>Dothideomycetes</taxon>
        <taxon>Dothideomycetes incertae sedis</taxon>
        <taxon>Patellariales</taxon>
        <taxon>Patellariaceae</taxon>
        <taxon>Patellaria</taxon>
    </lineage>
</organism>
<proteinExistence type="predicted"/>
<sequence length="89" mass="9121">MAYNAASHNIAGIKTGPATGPPPSLSEDAKTSLVEASENDPTGQSAPDKIKEDQSSDTGMRKEQEDRQSKASAKEITGSEDSAIGATGT</sequence>
<evidence type="ECO:0000313" key="2">
    <source>
        <dbReference type="EMBL" id="KAF2836725.1"/>
    </source>
</evidence>
<keyword evidence="3" id="KW-1185">Reference proteome</keyword>
<feature type="region of interest" description="Disordered" evidence="1">
    <location>
        <begin position="1"/>
        <end position="89"/>
    </location>
</feature>
<reference evidence="2" key="1">
    <citation type="journal article" date="2020" name="Stud. Mycol.">
        <title>101 Dothideomycetes genomes: a test case for predicting lifestyles and emergence of pathogens.</title>
        <authorList>
            <person name="Haridas S."/>
            <person name="Albert R."/>
            <person name="Binder M."/>
            <person name="Bloem J."/>
            <person name="Labutti K."/>
            <person name="Salamov A."/>
            <person name="Andreopoulos B."/>
            <person name="Baker S."/>
            <person name="Barry K."/>
            <person name="Bills G."/>
            <person name="Bluhm B."/>
            <person name="Cannon C."/>
            <person name="Castanera R."/>
            <person name="Culley D."/>
            <person name="Daum C."/>
            <person name="Ezra D."/>
            <person name="Gonzalez J."/>
            <person name="Henrissat B."/>
            <person name="Kuo A."/>
            <person name="Liang C."/>
            <person name="Lipzen A."/>
            <person name="Lutzoni F."/>
            <person name="Magnuson J."/>
            <person name="Mondo S."/>
            <person name="Nolan M."/>
            <person name="Ohm R."/>
            <person name="Pangilinan J."/>
            <person name="Park H.-J."/>
            <person name="Ramirez L."/>
            <person name="Alfaro M."/>
            <person name="Sun H."/>
            <person name="Tritt A."/>
            <person name="Yoshinaga Y."/>
            <person name="Zwiers L.-H."/>
            <person name="Turgeon B."/>
            <person name="Goodwin S."/>
            <person name="Spatafora J."/>
            <person name="Crous P."/>
            <person name="Grigoriev I."/>
        </authorList>
    </citation>
    <scope>NUCLEOTIDE SEQUENCE</scope>
    <source>
        <strain evidence="2">CBS 101060</strain>
    </source>
</reference>
<evidence type="ECO:0000256" key="1">
    <source>
        <dbReference type="SAM" id="MobiDB-lite"/>
    </source>
</evidence>
<dbReference type="AlphaFoldDB" id="A0A9P4S6C4"/>
<evidence type="ECO:0000313" key="3">
    <source>
        <dbReference type="Proteomes" id="UP000799429"/>
    </source>
</evidence>
<dbReference type="OrthoDB" id="4158019at2759"/>
<dbReference type="EMBL" id="MU006102">
    <property type="protein sequence ID" value="KAF2836725.1"/>
    <property type="molecule type" value="Genomic_DNA"/>
</dbReference>
<comment type="caution">
    <text evidence="2">The sequence shown here is derived from an EMBL/GenBank/DDBJ whole genome shotgun (WGS) entry which is preliminary data.</text>
</comment>